<sequence length="192" mass="21883">MILIIDNYDSFTQNLVQYTGELNLPVIVKRNDYITVNDIKLIKPTHIIISPGPGHPQEIPSILEIIKIYAGIIPILGVCLGHQAIGYLYGCNITRLEKPVHGKLSKILHNDNYIFQNIPNTFTATRYHSLVINTHNMSNELQIIAQTQDGIIMGCQHKQHQNLIGIQFHPESLWTEYGKTIIKNFLLIPIFY</sequence>
<geneLocation type="plastid" evidence="9"/>
<keyword evidence="5" id="KW-0822">Tryptophan biosynthesis</keyword>
<dbReference type="PRINTS" id="PR00097">
    <property type="entry name" value="ANTSNTHASEII"/>
</dbReference>
<dbReference type="PRINTS" id="PR00096">
    <property type="entry name" value="GATASE"/>
</dbReference>
<dbReference type="SUPFAM" id="SSF52317">
    <property type="entry name" value="Class I glutamine amidotransferase-like"/>
    <property type="match status" value="1"/>
</dbReference>
<organism evidence="9">
    <name type="scientific">Gayliella sp</name>
    <dbReference type="NCBI Taxonomy" id="2575623"/>
    <lineage>
        <taxon>Eukaryota</taxon>
        <taxon>Rhodophyta</taxon>
        <taxon>Florideophyceae</taxon>
        <taxon>Rhodymeniophycidae</taxon>
        <taxon>Ceramiales</taxon>
        <taxon>Ceramiaceae</taxon>
        <taxon>Gayliella</taxon>
    </lineage>
</organism>
<dbReference type="GO" id="GO:0005829">
    <property type="term" value="C:cytosol"/>
    <property type="evidence" value="ECO:0007669"/>
    <property type="project" value="TreeGrafter"/>
</dbReference>
<protein>
    <recommendedName>
        <fullName evidence="4">Anthranilate synthase component 2</fullName>
        <ecNumber evidence="3">4.1.3.27</ecNumber>
    </recommendedName>
    <alternativeName>
        <fullName evidence="7">Anthranilate synthase, glutamine amidotransferase component</fullName>
    </alternativeName>
</protein>
<dbReference type="GO" id="GO:0000162">
    <property type="term" value="P:L-tryptophan biosynthetic process"/>
    <property type="evidence" value="ECO:0007669"/>
    <property type="project" value="UniProtKB-KW"/>
</dbReference>
<accession>A0A4D6WSU1</accession>
<evidence type="ECO:0000256" key="2">
    <source>
        <dbReference type="ARBA" id="ARBA00011743"/>
    </source>
</evidence>
<dbReference type="InterPro" id="IPR006221">
    <property type="entry name" value="TrpG/PapA_dom"/>
</dbReference>
<comment type="subunit">
    <text evidence="2">Tetramer of two components I and two components II.</text>
</comment>
<dbReference type="PROSITE" id="PS51273">
    <property type="entry name" value="GATASE_TYPE_1"/>
    <property type="match status" value="1"/>
</dbReference>
<keyword evidence="5" id="KW-0057">Aromatic amino acid biosynthesis</keyword>
<name>A0A4D6WSU1_9FLOR</name>
<dbReference type="EMBL" id="MK814659">
    <property type="protein sequence ID" value="QCI06727.1"/>
    <property type="molecule type" value="Genomic_DNA"/>
</dbReference>
<dbReference type="PRINTS" id="PR00099">
    <property type="entry name" value="CPSGATASE"/>
</dbReference>
<evidence type="ECO:0000256" key="6">
    <source>
        <dbReference type="ARBA" id="ARBA00022962"/>
    </source>
</evidence>
<dbReference type="CDD" id="cd01743">
    <property type="entry name" value="GATase1_Anthranilate_Synthase"/>
    <property type="match status" value="1"/>
</dbReference>
<comment type="pathway">
    <text evidence="1">Amino-acid biosynthesis; L-tryptophan biosynthesis; L-tryptophan from chorismate: step 1/5.</text>
</comment>
<evidence type="ECO:0000259" key="8">
    <source>
        <dbReference type="Pfam" id="PF00117"/>
    </source>
</evidence>
<keyword evidence="6" id="KW-0315">Glutamine amidotransferase</keyword>
<evidence type="ECO:0000256" key="1">
    <source>
        <dbReference type="ARBA" id="ARBA00004873"/>
    </source>
</evidence>
<dbReference type="EC" id="4.1.3.27" evidence="3"/>
<evidence type="ECO:0000256" key="4">
    <source>
        <dbReference type="ARBA" id="ARBA00020654"/>
    </source>
</evidence>
<keyword evidence="5" id="KW-0028">Amino-acid biosynthesis</keyword>
<feature type="domain" description="Glutamine amidotransferase" evidence="8">
    <location>
        <begin position="3"/>
        <end position="187"/>
    </location>
</feature>
<dbReference type="NCBIfam" id="TIGR00566">
    <property type="entry name" value="trpG_papA"/>
    <property type="match status" value="1"/>
</dbReference>
<keyword evidence="9" id="KW-0934">Plastid</keyword>
<dbReference type="Pfam" id="PF00117">
    <property type="entry name" value="GATase"/>
    <property type="match status" value="1"/>
</dbReference>
<dbReference type="AlphaFoldDB" id="A0A4D6WSU1"/>
<dbReference type="FunFam" id="3.40.50.880:FF:000003">
    <property type="entry name" value="Anthranilate synthase component II"/>
    <property type="match status" value="1"/>
</dbReference>
<dbReference type="Gene3D" id="3.40.50.880">
    <property type="match status" value="1"/>
</dbReference>
<proteinExistence type="predicted"/>
<gene>
    <name evidence="9" type="primary">trpg</name>
</gene>
<dbReference type="PANTHER" id="PTHR43418:SF4">
    <property type="entry name" value="MULTIFUNCTIONAL TRYPTOPHAN BIOSYNTHESIS PROTEIN"/>
    <property type="match status" value="1"/>
</dbReference>
<dbReference type="InterPro" id="IPR050472">
    <property type="entry name" value="Anth_synth/Amidotransfase"/>
</dbReference>
<evidence type="ECO:0000313" key="9">
    <source>
        <dbReference type="EMBL" id="QCI06727.1"/>
    </source>
</evidence>
<dbReference type="InterPro" id="IPR029062">
    <property type="entry name" value="Class_I_gatase-like"/>
</dbReference>
<reference evidence="9" key="1">
    <citation type="journal article" date="2019" name="Mol. Phylogenet. Evol.">
        <title>Morphological evolution and classification of the red algal order Ceramiales inferred using plastid phylogenomics.</title>
        <authorList>
            <person name="Diaz-Tapia P."/>
            <person name="Pasella M.M."/>
            <person name="Verbruggen H."/>
            <person name="Maggs C.A."/>
        </authorList>
    </citation>
    <scope>NUCLEOTIDE SEQUENCE</scope>
</reference>
<evidence type="ECO:0000256" key="3">
    <source>
        <dbReference type="ARBA" id="ARBA00012266"/>
    </source>
</evidence>
<reference evidence="9" key="2">
    <citation type="submission" date="2019-04" db="EMBL/GenBank/DDBJ databases">
        <authorList>
            <person name="Pasella M."/>
        </authorList>
    </citation>
    <scope>NUCLEOTIDE SEQUENCE</scope>
</reference>
<dbReference type="PANTHER" id="PTHR43418">
    <property type="entry name" value="MULTIFUNCTIONAL TRYPTOPHAN BIOSYNTHESIS PROTEIN-RELATED"/>
    <property type="match status" value="1"/>
</dbReference>
<evidence type="ECO:0000256" key="5">
    <source>
        <dbReference type="ARBA" id="ARBA00022822"/>
    </source>
</evidence>
<dbReference type="InterPro" id="IPR017926">
    <property type="entry name" value="GATASE"/>
</dbReference>
<evidence type="ECO:0000256" key="7">
    <source>
        <dbReference type="ARBA" id="ARBA00082672"/>
    </source>
</evidence>
<dbReference type="GO" id="GO:0004049">
    <property type="term" value="F:anthranilate synthase activity"/>
    <property type="evidence" value="ECO:0007669"/>
    <property type="project" value="UniProtKB-EC"/>
</dbReference>